<evidence type="ECO:0008006" key="5">
    <source>
        <dbReference type="Google" id="ProtNLM"/>
    </source>
</evidence>
<proteinExistence type="predicted"/>
<organism evidence="3 4">
    <name type="scientific">Acanthoscelides obtectus</name>
    <name type="common">Bean weevil</name>
    <name type="synonym">Bruchus obtectus</name>
    <dbReference type="NCBI Taxonomy" id="200917"/>
    <lineage>
        <taxon>Eukaryota</taxon>
        <taxon>Metazoa</taxon>
        <taxon>Ecdysozoa</taxon>
        <taxon>Arthropoda</taxon>
        <taxon>Hexapoda</taxon>
        <taxon>Insecta</taxon>
        <taxon>Pterygota</taxon>
        <taxon>Neoptera</taxon>
        <taxon>Endopterygota</taxon>
        <taxon>Coleoptera</taxon>
        <taxon>Polyphaga</taxon>
        <taxon>Cucujiformia</taxon>
        <taxon>Chrysomeloidea</taxon>
        <taxon>Chrysomelidae</taxon>
        <taxon>Bruchinae</taxon>
        <taxon>Bruchini</taxon>
        <taxon>Acanthoscelides</taxon>
    </lineage>
</organism>
<accession>A0A9P0NS28</accession>
<keyword evidence="4" id="KW-1185">Reference proteome</keyword>
<dbReference type="Proteomes" id="UP001152888">
    <property type="component" value="Unassembled WGS sequence"/>
</dbReference>
<sequence>MKVTVFIVVILCCILGTKAFIVPDELPSLLSVVYSNIPTIKKGTDSRLGWGFRLGDRADFQVMVELGPQTNTQPLANQGGDGNTNKRNALNNLANRLYAQRQHEKKMKEKKKIEEERKKTEKTEDKASPLTPNSDGAIWLQTWIKSMSKQQTKKKQMPLQPKPGIAIGEIDAKSVIPEDEDDEKMKKRWENVKRVFNEKVKTTTSKADALDNVDLS</sequence>
<feature type="region of interest" description="Disordered" evidence="1">
    <location>
        <begin position="100"/>
        <end position="135"/>
    </location>
</feature>
<name>A0A9P0NS28_ACAOB</name>
<evidence type="ECO:0000256" key="1">
    <source>
        <dbReference type="SAM" id="MobiDB-lite"/>
    </source>
</evidence>
<reference evidence="3" key="1">
    <citation type="submission" date="2022-03" db="EMBL/GenBank/DDBJ databases">
        <authorList>
            <person name="Sayadi A."/>
        </authorList>
    </citation>
    <scope>NUCLEOTIDE SEQUENCE</scope>
</reference>
<protein>
    <recommendedName>
        <fullName evidence="5">Secreted protein</fullName>
    </recommendedName>
</protein>
<evidence type="ECO:0000256" key="2">
    <source>
        <dbReference type="SAM" id="SignalP"/>
    </source>
</evidence>
<dbReference type="EMBL" id="CAKOFQ010006666">
    <property type="protein sequence ID" value="CAH1956666.1"/>
    <property type="molecule type" value="Genomic_DNA"/>
</dbReference>
<evidence type="ECO:0000313" key="3">
    <source>
        <dbReference type="EMBL" id="CAH1956666.1"/>
    </source>
</evidence>
<comment type="caution">
    <text evidence="3">The sequence shown here is derived from an EMBL/GenBank/DDBJ whole genome shotgun (WGS) entry which is preliminary data.</text>
</comment>
<feature type="compositionally biased region" description="Basic and acidic residues" evidence="1">
    <location>
        <begin position="111"/>
        <end position="127"/>
    </location>
</feature>
<dbReference type="AlphaFoldDB" id="A0A9P0NS28"/>
<feature type="region of interest" description="Disordered" evidence="1">
    <location>
        <begin position="151"/>
        <end position="185"/>
    </location>
</feature>
<feature type="signal peptide" evidence="2">
    <location>
        <begin position="1"/>
        <end position="19"/>
    </location>
</feature>
<gene>
    <name evidence="3" type="ORF">ACAOBT_LOCUS1682</name>
</gene>
<keyword evidence="2" id="KW-0732">Signal</keyword>
<feature type="chain" id="PRO_5040390092" description="Secreted protein" evidence="2">
    <location>
        <begin position="20"/>
        <end position="216"/>
    </location>
</feature>
<evidence type="ECO:0000313" key="4">
    <source>
        <dbReference type="Proteomes" id="UP001152888"/>
    </source>
</evidence>
<dbReference type="OrthoDB" id="8188574at2759"/>